<dbReference type="GO" id="GO:0022857">
    <property type="term" value="F:transmembrane transporter activity"/>
    <property type="evidence" value="ECO:0007669"/>
    <property type="project" value="InterPro"/>
</dbReference>
<feature type="transmembrane region" description="Helical" evidence="6">
    <location>
        <begin position="65"/>
        <end position="88"/>
    </location>
</feature>
<evidence type="ECO:0000256" key="4">
    <source>
        <dbReference type="ARBA" id="ARBA00022989"/>
    </source>
</evidence>
<keyword evidence="4 6" id="KW-1133">Transmembrane helix</keyword>
<keyword evidence="3 6" id="KW-0812">Transmembrane</keyword>
<comment type="caution">
    <text evidence="7">The sequence shown here is derived from an EMBL/GenBank/DDBJ whole genome shotgun (WGS) entry which is preliminary data.</text>
</comment>
<dbReference type="GO" id="GO:0005886">
    <property type="term" value="C:plasma membrane"/>
    <property type="evidence" value="ECO:0007669"/>
    <property type="project" value="UniProtKB-SubCell"/>
</dbReference>
<protein>
    <recommendedName>
        <fullName evidence="8">Branched-chain amino acid transport system / permease component</fullName>
    </recommendedName>
</protein>
<dbReference type="AlphaFoldDB" id="A0A644WFQ7"/>
<feature type="transmembrane region" description="Helical" evidence="6">
    <location>
        <begin position="95"/>
        <end position="116"/>
    </location>
</feature>
<dbReference type="InterPro" id="IPR001851">
    <property type="entry name" value="ABC_transp_permease"/>
</dbReference>
<dbReference type="PANTHER" id="PTHR43370">
    <property type="entry name" value="SUGAR ABC TRANSPORTER INTEGRAL MEMBRANE PROTEIN-RELATED"/>
    <property type="match status" value="1"/>
</dbReference>
<evidence type="ECO:0000256" key="2">
    <source>
        <dbReference type="ARBA" id="ARBA00022475"/>
    </source>
</evidence>
<dbReference type="Pfam" id="PF02653">
    <property type="entry name" value="BPD_transp_2"/>
    <property type="match status" value="1"/>
</dbReference>
<proteinExistence type="predicted"/>
<dbReference type="PANTHER" id="PTHR43370:SF1">
    <property type="entry name" value="GUANOSINE ABC TRANSPORTER PERMEASE PROTEIN NUPQ"/>
    <property type="match status" value="1"/>
</dbReference>
<dbReference type="CDD" id="cd06580">
    <property type="entry name" value="TM_PBP1_transp_TpRbsC_like"/>
    <property type="match status" value="1"/>
</dbReference>
<evidence type="ECO:0000256" key="5">
    <source>
        <dbReference type="ARBA" id="ARBA00023136"/>
    </source>
</evidence>
<accession>A0A644WFQ7</accession>
<evidence type="ECO:0000256" key="6">
    <source>
        <dbReference type="SAM" id="Phobius"/>
    </source>
</evidence>
<gene>
    <name evidence="7" type="ORF">SDC9_47593</name>
</gene>
<evidence type="ECO:0000313" key="7">
    <source>
        <dbReference type="EMBL" id="MPM01353.1"/>
    </source>
</evidence>
<feature type="transmembrane region" description="Helical" evidence="6">
    <location>
        <begin position="203"/>
        <end position="224"/>
    </location>
</feature>
<organism evidence="7">
    <name type="scientific">bioreactor metagenome</name>
    <dbReference type="NCBI Taxonomy" id="1076179"/>
    <lineage>
        <taxon>unclassified sequences</taxon>
        <taxon>metagenomes</taxon>
        <taxon>ecological metagenomes</taxon>
    </lineage>
</organism>
<reference evidence="7" key="1">
    <citation type="submission" date="2019-08" db="EMBL/GenBank/DDBJ databases">
        <authorList>
            <person name="Kucharzyk K."/>
            <person name="Murdoch R.W."/>
            <person name="Higgins S."/>
            <person name="Loffler F."/>
        </authorList>
    </citation>
    <scope>NUCLEOTIDE SEQUENCE</scope>
</reference>
<keyword evidence="2" id="KW-1003">Cell membrane</keyword>
<feature type="transmembrane region" description="Helical" evidence="6">
    <location>
        <begin position="33"/>
        <end position="53"/>
    </location>
</feature>
<sequence length="319" mass="33997">MNTIIIEGLSFSLPLFIIAIGGIYSEGSGITNLALEGLLGFGAFFGGLSYAILSRTFGGDPTVLIYASLGFAMVGGALLALLHALMCIKFKANQVISGVVINMLSVALTAFLANQINASFFGQPSNKFLLEVFPKATIPLLSRIPILGAVFTDFYTFELIIVVVALFMAYVLYKTPTGMHIRACGDNPHALAAAGGNVQKVRFWSVIASGALSGLGGMCFAYSISTTFSPNIYMGFGYLAIAAYIFGSWKIGPTFLACILFGFARSGGYVLVQKLSLPSSYGDLVLTLPYIVTLVLLLFFSSTNKPPRALGEVYDQAKR</sequence>
<name>A0A644WFQ7_9ZZZZ</name>
<feature type="transmembrane region" description="Helical" evidence="6">
    <location>
        <begin position="284"/>
        <end position="300"/>
    </location>
</feature>
<dbReference type="EMBL" id="VSSQ01000790">
    <property type="protein sequence ID" value="MPM01353.1"/>
    <property type="molecule type" value="Genomic_DNA"/>
</dbReference>
<evidence type="ECO:0008006" key="8">
    <source>
        <dbReference type="Google" id="ProtNLM"/>
    </source>
</evidence>
<keyword evidence="5 6" id="KW-0472">Membrane</keyword>
<evidence type="ECO:0000256" key="3">
    <source>
        <dbReference type="ARBA" id="ARBA00022692"/>
    </source>
</evidence>
<comment type="subcellular location">
    <subcellularLocation>
        <location evidence="1">Cell membrane</location>
        <topology evidence="1">Multi-pass membrane protein</topology>
    </subcellularLocation>
</comment>
<feature type="transmembrane region" description="Helical" evidence="6">
    <location>
        <begin position="6"/>
        <end position="24"/>
    </location>
</feature>
<feature type="transmembrane region" description="Helical" evidence="6">
    <location>
        <begin position="154"/>
        <end position="173"/>
    </location>
</feature>
<evidence type="ECO:0000256" key="1">
    <source>
        <dbReference type="ARBA" id="ARBA00004651"/>
    </source>
</evidence>